<proteinExistence type="predicted"/>
<feature type="compositionally biased region" description="Basic and acidic residues" evidence="1">
    <location>
        <begin position="174"/>
        <end position="183"/>
    </location>
</feature>
<evidence type="ECO:0000313" key="2">
    <source>
        <dbReference type="EMBL" id="CAK0835738.1"/>
    </source>
</evidence>
<protein>
    <submittedName>
        <fullName evidence="2">Uncharacterized protein</fullName>
    </submittedName>
</protein>
<feature type="compositionally biased region" description="Acidic residues" evidence="1">
    <location>
        <begin position="184"/>
        <end position="212"/>
    </location>
</feature>
<sequence>MEGESAWRIPLGTDQHPEYAVAKAEDGESLLVAVWQDDFKWKVPGTTADDPDVPGNSIMRNDNIFFRVAHTTKKTEILGRYVKKGGKQWMQIWHEGAQVIQLVGYHNDQKAKEWIISSCKLYANNTSKEDLDDLKRKWLDDGNKAERQAAKRPAAACMKRPAAAPEDEEDEDDQNGKKAKLADSEDAEQSSMGDDGEEPAESDVPEQPEADESPPRLKRGKLAMMPKPAAAIASPPHRETAASDSPSPRGAAKPSHDVGSAQQATPPAAETLQSPVKGSPGSGTRKVPPMSPISDCF</sequence>
<organism evidence="2 3">
    <name type="scientific">Prorocentrum cordatum</name>
    <dbReference type="NCBI Taxonomy" id="2364126"/>
    <lineage>
        <taxon>Eukaryota</taxon>
        <taxon>Sar</taxon>
        <taxon>Alveolata</taxon>
        <taxon>Dinophyceae</taxon>
        <taxon>Prorocentrales</taxon>
        <taxon>Prorocentraceae</taxon>
        <taxon>Prorocentrum</taxon>
    </lineage>
</organism>
<reference evidence="2" key="1">
    <citation type="submission" date="2023-10" db="EMBL/GenBank/DDBJ databases">
        <authorList>
            <person name="Chen Y."/>
            <person name="Shah S."/>
            <person name="Dougan E. K."/>
            <person name="Thang M."/>
            <person name="Chan C."/>
        </authorList>
    </citation>
    <scope>NUCLEOTIDE SEQUENCE [LARGE SCALE GENOMIC DNA]</scope>
</reference>
<feature type="compositionally biased region" description="Low complexity" evidence="1">
    <location>
        <begin position="151"/>
        <end position="164"/>
    </location>
</feature>
<evidence type="ECO:0000256" key="1">
    <source>
        <dbReference type="SAM" id="MobiDB-lite"/>
    </source>
</evidence>
<dbReference type="EMBL" id="CAUYUJ010013169">
    <property type="protein sequence ID" value="CAK0835738.1"/>
    <property type="molecule type" value="Genomic_DNA"/>
</dbReference>
<keyword evidence="3" id="KW-1185">Reference proteome</keyword>
<dbReference type="Proteomes" id="UP001189429">
    <property type="component" value="Unassembled WGS sequence"/>
</dbReference>
<gene>
    <name evidence="2" type="ORF">PCOR1329_LOCUS32450</name>
</gene>
<name>A0ABN9STF9_9DINO</name>
<feature type="compositionally biased region" description="Polar residues" evidence="1">
    <location>
        <begin position="260"/>
        <end position="276"/>
    </location>
</feature>
<evidence type="ECO:0000313" key="3">
    <source>
        <dbReference type="Proteomes" id="UP001189429"/>
    </source>
</evidence>
<comment type="caution">
    <text evidence="2">The sequence shown here is derived from an EMBL/GenBank/DDBJ whole genome shotgun (WGS) entry which is preliminary data.</text>
</comment>
<accession>A0ABN9STF9</accession>
<feature type="region of interest" description="Disordered" evidence="1">
    <location>
        <begin position="144"/>
        <end position="297"/>
    </location>
</feature>